<dbReference type="Pfam" id="PF14007">
    <property type="entry name" value="YtpI"/>
    <property type="match status" value="1"/>
</dbReference>
<keyword evidence="1" id="KW-0472">Membrane</keyword>
<dbReference type="KEGG" id="bko:CKF48_16410"/>
<dbReference type="InterPro" id="IPR025618">
    <property type="entry name" value="YtpI"/>
</dbReference>
<evidence type="ECO:0000256" key="1">
    <source>
        <dbReference type="SAM" id="Phobius"/>
    </source>
</evidence>
<evidence type="ECO:0008006" key="4">
    <source>
        <dbReference type="Google" id="ProtNLM"/>
    </source>
</evidence>
<keyword evidence="1" id="KW-1133">Transmembrane helix</keyword>
<feature type="transmembrane region" description="Helical" evidence="1">
    <location>
        <begin position="36"/>
        <end position="55"/>
    </location>
</feature>
<dbReference type="AlphaFoldDB" id="A0A248TKJ3"/>
<evidence type="ECO:0000313" key="2">
    <source>
        <dbReference type="EMBL" id="ASV68727.1"/>
    </source>
</evidence>
<feature type="transmembrane region" description="Helical" evidence="1">
    <location>
        <begin position="61"/>
        <end position="81"/>
    </location>
</feature>
<dbReference type="OrthoDB" id="2453019at2"/>
<sequence length="103" mass="11881">MLVLAVFIALSFALYVFYKVKYVRSRRPAEKEWISAKSRMALGAFIFFFGVNQLFLYSGTITYVISALFIIIGGISIWAGMKAYKYFLPRAIEESEWIKSNQN</sequence>
<gene>
    <name evidence="2" type="ORF">CKF48_16410</name>
</gene>
<proteinExistence type="predicted"/>
<feature type="transmembrane region" description="Helical" evidence="1">
    <location>
        <begin position="6"/>
        <end position="24"/>
    </location>
</feature>
<dbReference type="Proteomes" id="UP000215137">
    <property type="component" value="Chromosome"/>
</dbReference>
<dbReference type="EMBL" id="CP022983">
    <property type="protein sequence ID" value="ASV68727.1"/>
    <property type="molecule type" value="Genomic_DNA"/>
</dbReference>
<organism evidence="2 3">
    <name type="scientific">Cytobacillus kochii</name>
    <dbReference type="NCBI Taxonomy" id="859143"/>
    <lineage>
        <taxon>Bacteria</taxon>
        <taxon>Bacillati</taxon>
        <taxon>Bacillota</taxon>
        <taxon>Bacilli</taxon>
        <taxon>Bacillales</taxon>
        <taxon>Bacillaceae</taxon>
        <taxon>Cytobacillus</taxon>
    </lineage>
</organism>
<name>A0A248TKJ3_9BACI</name>
<accession>A0A248TKJ3</accession>
<protein>
    <recommendedName>
        <fullName evidence="4">YtpI-like protein</fullName>
    </recommendedName>
</protein>
<reference evidence="2 3" key="1">
    <citation type="submission" date="2017-08" db="EMBL/GenBank/DDBJ databases">
        <title>Complete Genome Sequence of Bacillus kochii Oregon-R-modENCODE STRAIN BDGP4, isolated from Drosophila melanogaster gut.</title>
        <authorList>
            <person name="Wan K.H."/>
            <person name="Yu C."/>
            <person name="Park S."/>
            <person name="Hammonds A.S."/>
            <person name="Booth B.W."/>
            <person name="Celniker S.E."/>
        </authorList>
    </citation>
    <scope>NUCLEOTIDE SEQUENCE [LARGE SCALE GENOMIC DNA]</scope>
    <source>
        <strain evidence="2 3">BDGP4</strain>
    </source>
</reference>
<keyword evidence="3" id="KW-1185">Reference proteome</keyword>
<dbReference type="RefSeq" id="WP_095372295.1">
    <property type="nucleotide sequence ID" value="NZ_CANMJM010000001.1"/>
</dbReference>
<keyword evidence="1" id="KW-0812">Transmembrane</keyword>
<evidence type="ECO:0000313" key="3">
    <source>
        <dbReference type="Proteomes" id="UP000215137"/>
    </source>
</evidence>